<reference evidence="1" key="1">
    <citation type="journal article" date="2023" name="Mol. Phylogenet. Evol.">
        <title>Genome-scale phylogeny and comparative genomics of the fungal order Sordariales.</title>
        <authorList>
            <person name="Hensen N."/>
            <person name="Bonometti L."/>
            <person name="Westerberg I."/>
            <person name="Brannstrom I.O."/>
            <person name="Guillou S."/>
            <person name="Cros-Aarteil S."/>
            <person name="Calhoun S."/>
            <person name="Haridas S."/>
            <person name="Kuo A."/>
            <person name="Mondo S."/>
            <person name="Pangilinan J."/>
            <person name="Riley R."/>
            <person name="LaButti K."/>
            <person name="Andreopoulos B."/>
            <person name="Lipzen A."/>
            <person name="Chen C."/>
            <person name="Yan M."/>
            <person name="Daum C."/>
            <person name="Ng V."/>
            <person name="Clum A."/>
            <person name="Steindorff A."/>
            <person name="Ohm R.A."/>
            <person name="Martin F."/>
            <person name="Silar P."/>
            <person name="Natvig D.O."/>
            <person name="Lalanne C."/>
            <person name="Gautier V."/>
            <person name="Ament-Velasquez S.L."/>
            <person name="Kruys A."/>
            <person name="Hutchinson M.I."/>
            <person name="Powell A.J."/>
            <person name="Barry K."/>
            <person name="Miller A.N."/>
            <person name="Grigoriev I.V."/>
            <person name="Debuchy R."/>
            <person name="Gladieux P."/>
            <person name="Hiltunen Thoren M."/>
            <person name="Johannesson H."/>
        </authorList>
    </citation>
    <scope>NUCLEOTIDE SEQUENCE</scope>
    <source>
        <strain evidence="1">PSN293</strain>
    </source>
</reference>
<gene>
    <name evidence="1" type="ORF">QBC37DRAFT_442634</name>
</gene>
<accession>A0AAN7B2R6</accession>
<dbReference type="Proteomes" id="UP001301769">
    <property type="component" value="Unassembled WGS sequence"/>
</dbReference>
<dbReference type="EMBL" id="MU858170">
    <property type="protein sequence ID" value="KAK4210606.1"/>
    <property type="molecule type" value="Genomic_DNA"/>
</dbReference>
<dbReference type="SUPFAM" id="SSF54427">
    <property type="entry name" value="NTF2-like"/>
    <property type="match status" value="1"/>
</dbReference>
<proteinExistence type="predicted"/>
<dbReference type="InterPro" id="IPR032710">
    <property type="entry name" value="NTF2-like_dom_sf"/>
</dbReference>
<comment type="caution">
    <text evidence="1">The sequence shown here is derived from an EMBL/GenBank/DDBJ whole genome shotgun (WGS) entry which is preliminary data.</text>
</comment>
<protein>
    <recommendedName>
        <fullName evidence="3">SnoaL-like domain-containing protein</fullName>
    </recommendedName>
</protein>
<keyword evidence="2" id="KW-1185">Reference proteome</keyword>
<evidence type="ECO:0000313" key="2">
    <source>
        <dbReference type="Proteomes" id="UP001301769"/>
    </source>
</evidence>
<name>A0AAN7B2R6_9PEZI</name>
<evidence type="ECO:0008006" key="3">
    <source>
        <dbReference type="Google" id="ProtNLM"/>
    </source>
</evidence>
<dbReference type="Gene3D" id="3.10.450.50">
    <property type="match status" value="1"/>
</dbReference>
<reference evidence="1" key="2">
    <citation type="submission" date="2023-05" db="EMBL/GenBank/DDBJ databases">
        <authorList>
            <consortium name="Lawrence Berkeley National Laboratory"/>
            <person name="Steindorff A."/>
            <person name="Hensen N."/>
            <person name="Bonometti L."/>
            <person name="Westerberg I."/>
            <person name="Brannstrom I.O."/>
            <person name="Guillou S."/>
            <person name="Cros-Aarteil S."/>
            <person name="Calhoun S."/>
            <person name="Haridas S."/>
            <person name="Kuo A."/>
            <person name="Mondo S."/>
            <person name="Pangilinan J."/>
            <person name="Riley R."/>
            <person name="Labutti K."/>
            <person name="Andreopoulos B."/>
            <person name="Lipzen A."/>
            <person name="Chen C."/>
            <person name="Yanf M."/>
            <person name="Daum C."/>
            <person name="Ng V."/>
            <person name="Clum A."/>
            <person name="Ohm R."/>
            <person name="Martin F."/>
            <person name="Silar P."/>
            <person name="Natvig D."/>
            <person name="Lalanne C."/>
            <person name="Gautier V."/>
            <person name="Ament-Velasquez S.L."/>
            <person name="Kruys A."/>
            <person name="Hutchinson M.I."/>
            <person name="Powell A.J."/>
            <person name="Barry K."/>
            <person name="Miller A.N."/>
            <person name="Grigoriev I.V."/>
            <person name="Debuchy R."/>
            <person name="Gladieux P."/>
            <person name="Thoren M.H."/>
            <person name="Johannesson H."/>
        </authorList>
    </citation>
    <scope>NUCLEOTIDE SEQUENCE</scope>
    <source>
        <strain evidence="1">PSN293</strain>
    </source>
</reference>
<organism evidence="1 2">
    <name type="scientific">Rhypophila decipiens</name>
    <dbReference type="NCBI Taxonomy" id="261697"/>
    <lineage>
        <taxon>Eukaryota</taxon>
        <taxon>Fungi</taxon>
        <taxon>Dikarya</taxon>
        <taxon>Ascomycota</taxon>
        <taxon>Pezizomycotina</taxon>
        <taxon>Sordariomycetes</taxon>
        <taxon>Sordariomycetidae</taxon>
        <taxon>Sordariales</taxon>
        <taxon>Naviculisporaceae</taxon>
        <taxon>Rhypophila</taxon>
    </lineage>
</organism>
<evidence type="ECO:0000313" key="1">
    <source>
        <dbReference type="EMBL" id="KAK4210606.1"/>
    </source>
</evidence>
<sequence length="145" mass="16166">MASKEIQKPEQAEAFVAKVFGILDSYDYTRFSEVLAADLEYEGGLQKTSGLDSFINDIKASTQRMPGLKTSHSHSRTEITAEGTIYSEGLSNASFETNPDKVVTVPMIGVFKLDTEDGRIKEMRIYKDRLPFLALHQQLPGMKSN</sequence>
<dbReference type="AlphaFoldDB" id="A0AAN7B2R6"/>